<dbReference type="GO" id="GO:0034703">
    <property type="term" value="C:cation channel complex"/>
    <property type="evidence" value="ECO:0007669"/>
    <property type="project" value="UniProtKB-ARBA"/>
</dbReference>
<evidence type="ECO:0000313" key="14">
    <source>
        <dbReference type="EMBL" id="CAH1732048.1"/>
    </source>
</evidence>
<evidence type="ECO:0000313" key="15">
    <source>
        <dbReference type="Proteomes" id="UP001154329"/>
    </source>
</evidence>
<dbReference type="GO" id="GO:0051480">
    <property type="term" value="P:regulation of cytosolic calcium ion concentration"/>
    <property type="evidence" value="ECO:0007669"/>
    <property type="project" value="TreeGrafter"/>
</dbReference>
<sequence>MVNKNMSETPFDNDTSEETDDFTTEADTSTNHEYHPDEEEELHRKYLNMIKMCDVSGVQKLLDNNSGFDVNCKNYQGITGLNLAIEVNCVPMIDLLLSRQDLEIGDSLMRAIRHNYYQIVIKLLDILEGKSPELAEQGYEHSTEFPQYLTPIMLAAQCGHHQIISLLLKRGHTIPIPHKARCLCKKVCKSLAQLNNGLEASELKLSVFRALANPFYIYLTSEDPILTAFQLSKELQEHGNVNRLFKSDYESLNLQTRLFAVDLIGLCRSSAEVNLILTQKEGCNFFGSFPYHRLVMAMDLKQKEFVAHGSVQQILEVAWAGNWYEWRDRGGYGAGTVLARVPLLLWIVILYLFAPYSKSGEYYSLPVNRMINYLASYAVFLVVLTWANNLEKTAVECTSDRLGLTLRMIIVLYAASFMVRTVKLVIVQGPWRFFSMLWNVYDCISLCMLAATAVCWWTSYSSPRDPPIERKYWPSSDPTLVGEGLLAIVTVMSFLRLLFLCQLSYSLGPLQVSLGKMTTDFARLATVFGIIIVSFTAGLCRFYQYYEGMTRIDPDTGYETKQDESFVNVYSTLKTLFWGVFCMTSSTAGTVVIENSPAEDGEDSAPVNNHYVTQAVGTLLYSVFQTLSVVVTLNMLIATMTNTFQRVTGNSYVEWVFGRTEVFLSFSMHSDLPPPLNFLPSAHCVVDVFSYLANCCKASSKGFVNMVSSKKYHADSYPDNTFRELMHKLSRRYYRHRQRPVDVRVCFPACG</sequence>
<dbReference type="AlphaFoldDB" id="A0A9P0J834"/>
<dbReference type="PROSITE" id="PS50088">
    <property type="entry name" value="ANK_REPEAT"/>
    <property type="match status" value="1"/>
</dbReference>
<proteinExistence type="predicted"/>
<evidence type="ECO:0000256" key="10">
    <source>
        <dbReference type="PROSITE-ProRule" id="PRU00023"/>
    </source>
</evidence>
<organism evidence="14 15">
    <name type="scientific">Aphis gossypii</name>
    <name type="common">Cotton aphid</name>
    <dbReference type="NCBI Taxonomy" id="80765"/>
    <lineage>
        <taxon>Eukaryota</taxon>
        <taxon>Metazoa</taxon>
        <taxon>Ecdysozoa</taxon>
        <taxon>Arthropoda</taxon>
        <taxon>Hexapoda</taxon>
        <taxon>Insecta</taxon>
        <taxon>Pterygota</taxon>
        <taxon>Neoptera</taxon>
        <taxon>Paraneoptera</taxon>
        <taxon>Hemiptera</taxon>
        <taxon>Sternorrhyncha</taxon>
        <taxon>Aphidomorpha</taxon>
        <taxon>Aphidoidea</taxon>
        <taxon>Aphididae</taxon>
        <taxon>Aphidini</taxon>
        <taxon>Aphis</taxon>
        <taxon>Aphis</taxon>
    </lineage>
</organism>
<keyword evidence="5 12" id="KW-1133">Transmembrane helix</keyword>
<dbReference type="PANTHER" id="PTHR10117">
    <property type="entry name" value="TRANSIENT RECEPTOR POTENTIAL CHANNEL"/>
    <property type="match status" value="1"/>
</dbReference>
<evidence type="ECO:0000256" key="6">
    <source>
        <dbReference type="ARBA" id="ARBA00023043"/>
    </source>
</evidence>
<dbReference type="PANTHER" id="PTHR10117:SF54">
    <property type="entry name" value="TRANSIENT RECEPTOR POTENTIAL-GAMMA PROTEIN"/>
    <property type="match status" value="1"/>
</dbReference>
<feature type="transmembrane region" description="Helical" evidence="12">
    <location>
        <begin position="408"/>
        <end position="426"/>
    </location>
</feature>
<feature type="domain" description="Transient receptor ion channel" evidence="13">
    <location>
        <begin position="182"/>
        <end position="246"/>
    </location>
</feature>
<comment type="subcellular location">
    <subcellularLocation>
        <location evidence="1">Membrane</location>
        <topology evidence="1">Multi-pass membrane protein</topology>
    </subcellularLocation>
</comment>
<dbReference type="PRINTS" id="PR01097">
    <property type="entry name" value="TRNSRECEPTRP"/>
</dbReference>
<keyword evidence="4" id="KW-0677">Repeat</keyword>
<keyword evidence="8 12" id="KW-0472">Membrane</keyword>
<dbReference type="GO" id="GO:0005886">
    <property type="term" value="C:plasma membrane"/>
    <property type="evidence" value="ECO:0007669"/>
    <property type="project" value="TreeGrafter"/>
</dbReference>
<reference evidence="14" key="1">
    <citation type="submission" date="2022-02" db="EMBL/GenBank/DDBJ databases">
        <authorList>
            <person name="King R."/>
        </authorList>
    </citation>
    <scope>NUCLEOTIDE SEQUENCE</scope>
</reference>
<keyword evidence="2" id="KW-0813">Transport</keyword>
<dbReference type="InterPro" id="IPR005821">
    <property type="entry name" value="Ion_trans_dom"/>
</dbReference>
<evidence type="ECO:0000256" key="2">
    <source>
        <dbReference type="ARBA" id="ARBA00022448"/>
    </source>
</evidence>
<dbReference type="InterPro" id="IPR013555">
    <property type="entry name" value="TRP_dom"/>
</dbReference>
<evidence type="ECO:0000256" key="12">
    <source>
        <dbReference type="SAM" id="Phobius"/>
    </source>
</evidence>
<keyword evidence="7" id="KW-0406">Ion transport</keyword>
<feature type="transmembrane region" description="Helical" evidence="12">
    <location>
        <begin position="480"/>
        <end position="500"/>
    </location>
</feature>
<dbReference type="GO" id="GO:0015279">
    <property type="term" value="F:store-operated calcium channel activity"/>
    <property type="evidence" value="ECO:0007669"/>
    <property type="project" value="TreeGrafter"/>
</dbReference>
<feature type="repeat" description="ANK" evidence="10">
    <location>
        <begin position="147"/>
        <end position="179"/>
    </location>
</feature>
<dbReference type="Pfam" id="PF00023">
    <property type="entry name" value="Ank"/>
    <property type="match status" value="1"/>
</dbReference>
<dbReference type="Gene3D" id="1.25.40.20">
    <property type="entry name" value="Ankyrin repeat-containing domain"/>
    <property type="match status" value="1"/>
</dbReference>
<dbReference type="GO" id="GO:0070679">
    <property type="term" value="F:inositol 1,4,5 trisphosphate binding"/>
    <property type="evidence" value="ECO:0007669"/>
    <property type="project" value="TreeGrafter"/>
</dbReference>
<feature type="compositionally biased region" description="Acidic residues" evidence="11">
    <location>
        <begin position="14"/>
        <end position="24"/>
    </location>
</feature>
<evidence type="ECO:0000256" key="5">
    <source>
        <dbReference type="ARBA" id="ARBA00022989"/>
    </source>
</evidence>
<feature type="transmembrane region" description="Helical" evidence="12">
    <location>
        <begin position="619"/>
        <end position="637"/>
    </location>
</feature>
<evidence type="ECO:0000256" key="3">
    <source>
        <dbReference type="ARBA" id="ARBA00022692"/>
    </source>
</evidence>
<evidence type="ECO:0000256" key="7">
    <source>
        <dbReference type="ARBA" id="ARBA00023065"/>
    </source>
</evidence>
<evidence type="ECO:0000259" key="13">
    <source>
        <dbReference type="SMART" id="SM01420"/>
    </source>
</evidence>
<keyword evidence="6 10" id="KW-0040">ANK repeat</keyword>
<protein>
    <recommendedName>
        <fullName evidence="13">Transient receptor ion channel domain-containing protein</fullName>
    </recommendedName>
</protein>
<dbReference type="InterPro" id="IPR002153">
    <property type="entry name" value="TRPC_channel"/>
</dbReference>
<dbReference type="EMBL" id="OU899036">
    <property type="protein sequence ID" value="CAH1732048.1"/>
    <property type="molecule type" value="Genomic_DNA"/>
</dbReference>
<feature type="transmembrane region" description="Helical" evidence="12">
    <location>
        <begin position="521"/>
        <end position="544"/>
    </location>
</feature>
<accession>A0A9P0J834</accession>
<feature type="transmembrane region" description="Helical" evidence="12">
    <location>
        <begin position="370"/>
        <end position="388"/>
    </location>
</feature>
<feature type="region of interest" description="Disordered" evidence="11">
    <location>
        <begin position="1"/>
        <end position="40"/>
    </location>
</feature>
<name>A0A9P0J834_APHGO</name>
<evidence type="ECO:0000256" key="4">
    <source>
        <dbReference type="ARBA" id="ARBA00022737"/>
    </source>
</evidence>
<feature type="transmembrane region" description="Helical" evidence="12">
    <location>
        <begin position="438"/>
        <end position="460"/>
    </location>
</feature>
<evidence type="ECO:0000256" key="1">
    <source>
        <dbReference type="ARBA" id="ARBA00004141"/>
    </source>
</evidence>
<dbReference type="SUPFAM" id="SSF48403">
    <property type="entry name" value="Ankyrin repeat"/>
    <property type="match status" value="1"/>
</dbReference>
<feature type="transmembrane region" description="Helical" evidence="12">
    <location>
        <begin position="337"/>
        <end position="358"/>
    </location>
</feature>
<feature type="compositionally biased region" description="Polar residues" evidence="11">
    <location>
        <begin position="1"/>
        <end position="10"/>
    </location>
</feature>
<dbReference type="Pfam" id="PF00520">
    <property type="entry name" value="Ion_trans"/>
    <property type="match status" value="1"/>
</dbReference>
<evidence type="ECO:0000256" key="8">
    <source>
        <dbReference type="ARBA" id="ARBA00023136"/>
    </source>
</evidence>
<dbReference type="SMART" id="SM01420">
    <property type="entry name" value="TRP_2"/>
    <property type="match status" value="1"/>
</dbReference>
<dbReference type="InterPro" id="IPR002110">
    <property type="entry name" value="Ankyrin_rpt"/>
</dbReference>
<gene>
    <name evidence="14" type="ORF">APHIGO_LOCUS8633</name>
</gene>
<reference evidence="14" key="2">
    <citation type="submission" date="2022-10" db="EMBL/GenBank/DDBJ databases">
        <authorList>
            <consortium name="ENA_rothamsted_submissions"/>
            <consortium name="culmorum"/>
            <person name="King R."/>
        </authorList>
    </citation>
    <scope>NUCLEOTIDE SEQUENCE</scope>
</reference>
<evidence type="ECO:0000256" key="11">
    <source>
        <dbReference type="SAM" id="MobiDB-lite"/>
    </source>
</evidence>
<dbReference type="InterPro" id="IPR036770">
    <property type="entry name" value="Ankyrin_rpt-contain_sf"/>
</dbReference>
<keyword evidence="9" id="KW-0407">Ion channel</keyword>
<evidence type="ECO:0000256" key="9">
    <source>
        <dbReference type="ARBA" id="ARBA00023303"/>
    </source>
</evidence>
<dbReference type="Proteomes" id="UP001154329">
    <property type="component" value="Chromosome 3"/>
</dbReference>
<keyword evidence="15" id="KW-1185">Reference proteome</keyword>
<dbReference type="Pfam" id="PF08344">
    <property type="entry name" value="TRP_2"/>
    <property type="match status" value="1"/>
</dbReference>
<keyword evidence="3 12" id="KW-0812">Transmembrane</keyword>
<dbReference type="SMART" id="SM00248">
    <property type="entry name" value="ANK"/>
    <property type="match status" value="2"/>
</dbReference>